<comment type="similarity">
    <text evidence="1">Belongs to the ABC transporter superfamily.</text>
</comment>
<keyword evidence="5" id="KW-0029">Amino-acid transport</keyword>
<evidence type="ECO:0000256" key="4">
    <source>
        <dbReference type="ARBA" id="ARBA00022840"/>
    </source>
</evidence>
<dbReference type="InterPro" id="IPR027417">
    <property type="entry name" value="P-loop_NTPase"/>
</dbReference>
<reference evidence="8" key="1">
    <citation type="submission" date="2016-10" db="EMBL/GenBank/DDBJ databases">
        <authorList>
            <person name="Varghese N."/>
        </authorList>
    </citation>
    <scope>NUCLEOTIDE SEQUENCE [LARGE SCALE GENOMIC DNA]</scope>
    <source>
        <strain evidence="8">CGMCC 1.12284</strain>
    </source>
</reference>
<dbReference type="STRING" id="1202768.SAMN05216285_0100"/>
<dbReference type="EMBL" id="FOIS01000001">
    <property type="protein sequence ID" value="SEV80357.1"/>
    <property type="molecule type" value="Genomic_DNA"/>
</dbReference>
<dbReference type="AlphaFoldDB" id="A0A1I0LY63"/>
<dbReference type="PROSITE" id="PS50893">
    <property type="entry name" value="ABC_TRANSPORTER_2"/>
    <property type="match status" value="1"/>
</dbReference>
<gene>
    <name evidence="7" type="ORF">SAMN05216285_0100</name>
</gene>
<dbReference type="GO" id="GO:0016887">
    <property type="term" value="F:ATP hydrolysis activity"/>
    <property type="evidence" value="ECO:0007669"/>
    <property type="project" value="InterPro"/>
</dbReference>
<evidence type="ECO:0000256" key="5">
    <source>
        <dbReference type="ARBA" id="ARBA00022970"/>
    </source>
</evidence>
<evidence type="ECO:0000313" key="7">
    <source>
        <dbReference type="EMBL" id="SEV80357.1"/>
    </source>
</evidence>
<feature type="domain" description="ABC transporter" evidence="6">
    <location>
        <begin position="4"/>
        <end position="234"/>
    </location>
</feature>
<dbReference type="PROSITE" id="PS00211">
    <property type="entry name" value="ABC_TRANSPORTER_1"/>
    <property type="match status" value="1"/>
</dbReference>
<proteinExistence type="inferred from homology"/>
<name>A0A1I0LY63_9EURY</name>
<keyword evidence="2" id="KW-0813">Transport</keyword>
<keyword evidence="8" id="KW-1185">Reference proteome</keyword>
<evidence type="ECO:0000313" key="8">
    <source>
        <dbReference type="Proteomes" id="UP000183275"/>
    </source>
</evidence>
<keyword evidence="4 7" id="KW-0067">ATP-binding</keyword>
<dbReference type="PANTHER" id="PTHR43820:SF4">
    <property type="entry name" value="HIGH-AFFINITY BRANCHED-CHAIN AMINO ACID TRANSPORT ATP-BINDING PROTEIN LIVF"/>
    <property type="match status" value="1"/>
</dbReference>
<dbReference type="SUPFAM" id="SSF52540">
    <property type="entry name" value="P-loop containing nucleoside triphosphate hydrolases"/>
    <property type="match status" value="1"/>
</dbReference>
<keyword evidence="3" id="KW-0547">Nucleotide-binding</keyword>
<dbReference type="OrthoDB" id="97750at2157"/>
<accession>A0A1I0LY63</accession>
<dbReference type="Proteomes" id="UP000183275">
    <property type="component" value="Unassembled WGS sequence"/>
</dbReference>
<dbReference type="Pfam" id="PF00005">
    <property type="entry name" value="ABC_tran"/>
    <property type="match status" value="1"/>
</dbReference>
<dbReference type="InterPro" id="IPR003439">
    <property type="entry name" value="ABC_transporter-like_ATP-bd"/>
</dbReference>
<dbReference type="GO" id="GO:0005524">
    <property type="term" value="F:ATP binding"/>
    <property type="evidence" value="ECO:0007669"/>
    <property type="project" value="UniProtKB-KW"/>
</dbReference>
<evidence type="ECO:0000256" key="1">
    <source>
        <dbReference type="ARBA" id="ARBA00005417"/>
    </source>
</evidence>
<dbReference type="GO" id="GO:0015658">
    <property type="term" value="F:branched-chain amino acid transmembrane transporter activity"/>
    <property type="evidence" value="ECO:0007669"/>
    <property type="project" value="TreeGrafter"/>
</dbReference>
<evidence type="ECO:0000259" key="6">
    <source>
        <dbReference type="PROSITE" id="PS50893"/>
    </source>
</evidence>
<dbReference type="GO" id="GO:0015807">
    <property type="term" value="P:L-amino acid transport"/>
    <property type="evidence" value="ECO:0007669"/>
    <property type="project" value="TreeGrafter"/>
</dbReference>
<dbReference type="eggNOG" id="arCOG00924">
    <property type="taxonomic scope" value="Archaea"/>
</dbReference>
<evidence type="ECO:0000256" key="2">
    <source>
        <dbReference type="ARBA" id="ARBA00022448"/>
    </source>
</evidence>
<protein>
    <submittedName>
        <fullName evidence="7">Amino acid/amide ABC transporter ATP-binding protein 2, HAAT family</fullName>
    </submittedName>
</protein>
<dbReference type="InterPro" id="IPR003593">
    <property type="entry name" value="AAA+_ATPase"/>
</dbReference>
<dbReference type="PANTHER" id="PTHR43820">
    <property type="entry name" value="HIGH-AFFINITY BRANCHED-CHAIN AMINO ACID TRANSPORT ATP-BINDING PROTEIN LIVF"/>
    <property type="match status" value="1"/>
</dbReference>
<dbReference type="SMART" id="SM00382">
    <property type="entry name" value="AAA"/>
    <property type="match status" value="1"/>
</dbReference>
<dbReference type="InterPro" id="IPR052156">
    <property type="entry name" value="BCAA_Transport_ATP-bd_LivF"/>
</dbReference>
<organism evidence="7 8">
    <name type="scientific">Natrinema salifodinae</name>
    <dbReference type="NCBI Taxonomy" id="1202768"/>
    <lineage>
        <taxon>Archaea</taxon>
        <taxon>Methanobacteriati</taxon>
        <taxon>Methanobacteriota</taxon>
        <taxon>Stenosarchaea group</taxon>
        <taxon>Halobacteria</taxon>
        <taxon>Halobacteriales</taxon>
        <taxon>Natrialbaceae</taxon>
        <taxon>Natrinema</taxon>
    </lineage>
</organism>
<dbReference type="CDD" id="cd03224">
    <property type="entry name" value="ABC_TM1139_LivF_branched"/>
    <property type="match status" value="1"/>
</dbReference>
<sequence length="234" mass="25854">MTLIDVDGIDVAYGDLQVLWDVSMTVDESDSVVTLVGPNGAGKTTLLRTLSGLLEPSAGSIEILGEDISRHPAEEIIDLGFVHVPEERNLFDEMTVYENLRMGSFTHRDQFDETREEIFEMFPVLEERREQKAGTLSGGEQQMLAIGRGLMAQPDVLALDEPSGALAPQLAERVFQKIEEISTDITVLLVEQHVDRALELADRAYLLENGRIATEGTGDELLESDHVVDAYLRG</sequence>
<dbReference type="Gene3D" id="3.40.50.300">
    <property type="entry name" value="P-loop containing nucleotide triphosphate hydrolases"/>
    <property type="match status" value="1"/>
</dbReference>
<dbReference type="InterPro" id="IPR017871">
    <property type="entry name" value="ABC_transporter-like_CS"/>
</dbReference>
<evidence type="ECO:0000256" key="3">
    <source>
        <dbReference type="ARBA" id="ARBA00022741"/>
    </source>
</evidence>